<evidence type="ECO:0000256" key="1">
    <source>
        <dbReference type="ARBA" id="ARBA00023118"/>
    </source>
</evidence>
<evidence type="ECO:0000313" key="4">
    <source>
        <dbReference type="Proteomes" id="UP000197025"/>
    </source>
</evidence>
<dbReference type="EMBL" id="FYEK01000071">
    <property type="protein sequence ID" value="SNB73756.1"/>
    <property type="molecule type" value="Genomic_DNA"/>
</dbReference>
<name>A0A212RMR3_9CHLR</name>
<organism evidence="3 4">
    <name type="scientific">Thermoflexus hugenholtzii JAD2</name>
    <dbReference type="NCBI Taxonomy" id="877466"/>
    <lineage>
        <taxon>Bacteria</taxon>
        <taxon>Bacillati</taxon>
        <taxon>Chloroflexota</taxon>
        <taxon>Thermoflexia</taxon>
        <taxon>Thermoflexales</taxon>
        <taxon>Thermoflexaceae</taxon>
        <taxon>Thermoflexus</taxon>
    </lineage>
</organism>
<dbReference type="InterPro" id="IPR005537">
    <property type="entry name" value="RAMP_III_fam"/>
</dbReference>
<gene>
    <name evidence="3" type="ORF">SAMN02746019_00019670</name>
</gene>
<dbReference type="CDD" id="cd09726">
    <property type="entry name" value="RAMP_I_III"/>
    <property type="match status" value="1"/>
</dbReference>
<dbReference type="AlphaFoldDB" id="A0A212RMR3"/>
<feature type="domain" description="CRISPR type III-associated protein" evidence="2">
    <location>
        <begin position="44"/>
        <end position="261"/>
    </location>
</feature>
<dbReference type="Pfam" id="PF03787">
    <property type="entry name" value="RAMPs"/>
    <property type="match status" value="1"/>
</dbReference>
<evidence type="ECO:0000313" key="3">
    <source>
        <dbReference type="EMBL" id="SNB73756.1"/>
    </source>
</evidence>
<sequence>MPRNPNAEPKPFVLVEIPKEAPDPRPVATHEKFAGLTGRLEISFTVVSEYLFVGSGSYEFDPNHRNQRPDVWYTFYRRNGQLCVPGTSLKGAIRAIVEAISNSCVSQRHRRENLRSSHHQPCRFRDIGSRLCPACRLFGTTGYRGRVHFTDFLPQGEIKPEIVKIGELWEPKRYDPTKRRFYERKTFQPVGSLAPQQGFRFVEAVQKDSKFHGALLFENLSEAELGLLLHALGWEPEANGYRTAFTPKLGGAKPRCFGSVEFRPVRLRLWSGGVKGLLAPREVQGKDLLPLLSRYLQVCRDSRLLHEPSCAALKEGLKPKSERCPREVY</sequence>
<dbReference type="RefSeq" id="WP_088572216.1">
    <property type="nucleotide sequence ID" value="NZ_FYEK01000071.1"/>
</dbReference>
<keyword evidence="4" id="KW-1185">Reference proteome</keyword>
<protein>
    <submittedName>
        <fullName evidence="3">CRISPR/Cas system CSM-associated protein Csm3, group 7 of RAMP superfamily</fullName>
    </submittedName>
</protein>
<dbReference type="OrthoDB" id="5362408at2"/>
<dbReference type="PANTHER" id="PTHR35579:SF3">
    <property type="entry name" value="CRISPR SYSTEM CMS ENDORIBONUCLEASE CSM3"/>
    <property type="match status" value="1"/>
</dbReference>
<proteinExistence type="predicted"/>
<dbReference type="GO" id="GO:0051607">
    <property type="term" value="P:defense response to virus"/>
    <property type="evidence" value="ECO:0007669"/>
    <property type="project" value="UniProtKB-KW"/>
</dbReference>
<dbReference type="InParanoid" id="A0A212RMR3"/>
<dbReference type="PANTHER" id="PTHR35579">
    <property type="entry name" value="CRISPR SYSTEM CMS ENDORIBONUCLEASE CSM3"/>
    <property type="match status" value="1"/>
</dbReference>
<evidence type="ECO:0000259" key="2">
    <source>
        <dbReference type="Pfam" id="PF03787"/>
    </source>
</evidence>
<keyword evidence="1" id="KW-0051">Antiviral defense</keyword>
<accession>A0A212RMR3</accession>
<dbReference type="InterPro" id="IPR052216">
    <property type="entry name" value="CRISPR_Csm3_endoribonuclease"/>
</dbReference>
<dbReference type="Proteomes" id="UP000197025">
    <property type="component" value="Unassembled WGS sequence"/>
</dbReference>
<reference evidence="4" key="1">
    <citation type="submission" date="2017-06" db="EMBL/GenBank/DDBJ databases">
        <authorList>
            <person name="Varghese N."/>
            <person name="Submissions S."/>
        </authorList>
    </citation>
    <scope>NUCLEOTIDE SEQUENCE [LARGE SCALE GENOMIC DNA]</scope>
    <source>
        <strain evidence="4">JAD2</strain>
    </source>
</reference>